<evidence type="ECO:0000259" key="2">
    <source>
        <dbReference type="Pfam" id="PF09834"/>
    </source>
</evidence>
<accession>A0A1F6A6Y8</accession>
<sequence length="73" mass="8714">MAGRFYELFHRSIVKAITFRLMILIADGIIIYLITRRYDLTLGVVLFSNISSTIIYIIHERIWNEVHWGKHHK</sequence>
<name>A0A1F6A6Y8_9BACT</name>
<evidence type="ECO:0000256" key="1">
    <source>
        <dbReference type="SAM" id="Phobius"/>
    </source>
</evidence>
<feature type="transmembrane region" description="Helical" evidence="1">
    <location>
        <begin position="12"/>
        <end position="34"/>
    </location>
</feature>
<keyword evidence="1" id="KW-0812">Transmembrane</keyword>
<dbReference type="Pfam" id="PF09834">
    <property type="entry name" value="DUF2061"/>
    <property type="match status" value="1"/>
</dbReference>
<proteinExistence type="predicted"/>
<dbReference type="EMBL" id="MFJN01000052">
    <property type="protein sequence ID" value="OGG20232.1"/>
    <property type="molecule type" value="Genomic_DNA"/>
</dbReference>
<feature type="domain" description="DUF2061" evidence="2">
    <location>
        <begin position="13"/>
        <end position="64"/>
    </location>
</feature>
<evidence type="ECO:0000313" key="4">
    <source>
        <dbReference type="Proteomes" id="UP000177092"/>
    </source>
</evidence>
<gene>
    <name evidence="3" type="ORF">A3D03_03320</name>
</gene>
<feature type="transmembrane region" description="Helical" evidence="1">
    <location>
        <begin position="40"/>
        <end position="58"/>
    </location>
</feature>
<reference evidence="3 4" key="1">
    <citation type="journal article" date="2016" name="Nat. Commun.">
        <title>Thousands of microbial genomes shed light on interconnected biogeochemical processes in an aquifer system.</title>
        <authorList>
            <person name="Anantharaman K."/>
            <person name="Brown C.T."/>
            <person name="Hug L.A."/>
            <person name="Sharon I."/>
            <person name="Castelle C.J."/>
            <person name="Probst A.J."/>
            <person name="Thomas B.C."/>
            <person name="Singh A."/>
            <person name="Wilkins M.J."/>
            <person name="Karaoz U."/>
            <person name="Brodie E.L."/>
            <person name="Williams K.H."/>
            <person name="Hubbard S.S."/>
            <person name="Banfield J.F."/>
        </authorList>
    </citation>
    <scope>NUCLEOTIDE SEQUENCE [LARGE SCALE GENOMIC DNA]</scope>
</reference>
<comment type="caution">
    <text evidence="3">The sequence shown here is derived from an EMBL/GenBank/DDBJ whole genome shotgun (WGS) entry which is preliminary data.</text>
</comment>
<protein>
    <recommendedName>
        <fullName evidence="2">DUF2061 domain-containing protein</fullName>
    </recommendedName>
</protein>
<dbReference type="Proteomes" id="UP000177092">
    <property type="component" value="Unassembled WGS sequence"/>
</dbReference>
<keyword evidence="1" id="KW-0472">Membrane</keyword>
<evidence type="ECO:0000313" key="3">
    <source>
        <dbReference type="EMBL" id="OGG20232.1"/>
    </source>
</evidence>
<dbReference type="InterPro" id="IPR018638">
    <property type="entry name" value="DUF2061_membrane"/>
</dbReference>
<keyword evidence="1" id="KW-1133">Transmembrane helix</keyword>
<organism evidence="3 4">
    <name type="scientific">Candidatus Gottesmanbacteria bacterium RIFCSPHIGHO2_02_FULL_40_13</name>
    <dbReference type="NCBI Taxonomy" id="1798384"/>
    <lineage>
        <taxon>Bacteria</taxon>
        <taxon>Candidatus Gottesmaniibacteriota</taxon>
    </lineage>
</organism>
<dbReference type="AlphaFoldDB" id="A0A1F6A6Y8"/>